<dbReference type="OrthoDB" id="534912at2759"/>
<sequence length="99" mass="11487">MYSTNVCKNLIGLAYWMLGYGFTFGEGMVNPYIGVGDYFFDPEREEQLSIEESAKKRECNAHIDRLDRTLQRTSADEIDVDFHKIIEALNGRKDRFKVV</sequence>
<reference evidence="2" key="2">
    <citation type="journal article" date="2016" name="Sci. Rep.">
        <title>Dictyocaulus viviparus genome, variome and transcriptome elucidate lungworm biology and support future intervention.</title>
        <authorList>
            <person name="McNulty S.N."/>
            <person name="Strube C."/>
            <person name="Rosa B.A."/>
            <person name="Martin J.C."/>
            <person name="Tyagi R."/>
            <person name="Choi Y.J."/>
            <person name="Wang Q."/>
            <person name="Hallsworth Pepin K."/>
            <person name="Zhang X."/>
            <person name="Ozersky P."/>
            <person name="Wilson R.K."/>
            <person name="Sternberg P.W."/>
            <person name="Gasser R.B."/>
            <person name="Mitreva M."/>
        </authorList>
    </citation>
    <scope>NUCLEOTIDE SEQUENCE [LARGE SCALE GENOMIC DNA]</scope>
    <source>
        <strain evidence="2">HannoverDv2000</strain>
    </source>
</reference>
<dbReference type="EMBL" id="KN716233">
    <property type="protein sequence ID" value="KJH49484.1"/>
    <property type="molecule type" value="Genomic_DNA"/>
</dbReference>
<keyword evidence="2" id="KW-1185">Reference proteome</keyword>
<reference evidence="1 2" key="1">
    <citation type="submission" date="2013-11" db="EMBL/GenBank/DDBJ databases">
        <title>Draft genome of the bovine lungworm Dictyocaulus viviparus.</title>
        <authorList>
            <person name="Mitreva M."/>
        </authorList>
    </citation>
    <scope>NUCLEOTIDE SEQUENCE [LARGE SCALE GENOMIC DNA]</scope>
    <source>
        <strain evidence="1 2">HannoverDv2000</strain>
    </source>
</reference>
<proteinExistence type="predicted"/>
<gene>
    <name evidence="1" type="ORF">DICVIV_04363</name>
</gene>
<organism evidence="1 2">
    <name type="scientific">Dictyocaulus viviparus</name>
    <name type="common">Bovine lungworm</name>
    <dbReference type="NCBI Taxonomy" id="29172"/>
    <lineage>
        <taxon>Eukaryota</taxon>
        <taxon>Metazoa</taxon>
        <taxon>Ecdysozoa</taxon>
        <taxon>Nematoda</taxon>
        <taxon>Chromadorea</taxon>
        <taxon>Rhabditida</taxon>
        <taxon>Rhabditina</taxon>
        <taxon>Rhabditomorpha</taxon>
        <taxon>Strongyloidea</taxon>
        <taxon>Metastrongylidae</taxon>
        <taxon>Dictyocaulus</taxon>
    </lineage>
</organism>
<evidence type="ECO:0000313" key="2">
    <source>
        <dbReference type="Proteomes" id="UP000053766"/>
    </source>
</evidence>
<dbReference type="Proteomes" id="UP000053766">
    <property type="component" value="Unassembled WGS sequence"/>
</dbReference>
<dbReference type="STRING" id="29172.A0A0D8Y0C8"/>
<accession>A0A0D8Y0C8</accession>
<protein>
    <submittedName>
        <fullName evidence="1">Uncharacterized protein</fullName>
    </submittedName>
</protein>
<name>A0A0D8Y0C8_DICVI</name>
<dbReference type="AlphaFoldDB" id="A0A0D8Y0C8"/>
<evidence type="ECO:0000313" key="1">
    <source>
        <dbReference type="EMBL" id="KJH49484.1"/>
    </source>
</evidence>